<dbReference type="SUPFAM" id="SSF51905">
    <property type="entry name" value="FAD/NAD(P)-binding domain"/>
    <property type="match status" value="1"/>
</dbReference>
<protein>
    <recommendedName>
        <fullName evidence="2">FAD dependent oxidoreductase domain-containing protein</fullName>
    </recommendedName>
</protein>
<organism evidence="1">
    <name type="scientific">marine metagenome</name>
    <dbReference type="NCBI Taxonomy" id="408172"/>
    <lineage>
        <taxon>unclassified sequences</taxon>
        <taxon>metagenomes</taxon>
        <taxon>ecological metagenomes</taxon>
    </lineage>
</organism>
<feature type="non-terminal residue" evidence="1">
    <location>
        <position position="85"/>
    </location>
</feature>
<dbReference type="InterPro" id="IPR036188">
    <property type="entry name" value="FAD/NAD-bd_sf"/>
</dbReference>
<gene>
    <name evidence="1" type="ORF">METZ01_LOCUS161052</name>
</gene>
<dbReference type="AlphaFoldDB" id="A0A382B367"/>
<reference evidence="1" key="1">
    <citation type="submission" date="2018-05" db="EMBL/GenBank/DDBJ databases">
        <authorList>
            <person name="Lanie J.A."/>
            <person name="Ng W.-L."/>
            <person name="Kazmierczak K.M."/>
            <person name="Andrzejewski T.M."/>
            <person name="Davidsen T.M."/>
            <person name="Wayne K.J."/>
            <person name="Tettelin H."/>
            <person name="Glass J.I."/>
            <person name="Rusch D."/>
            <person name="Podicherti R."/>
            <person name="Tsui H.-C.T."/>
            <person name="Winkler M.E."/>
        </authorList>
    </citation>
    <scope>NUCLEOTIDE SEQUENCE</scope>
</reference>
<sequence>MKNNTYDVAIIGGGHNGLTTACYLAKAGLKVVVVERHEYVGGAAVSRELHPGWTYSNCSYVCSLLRPEIFRDLELSKHGLQIIPY</sequence>
<dbReference type="Gene3D" id="3.50.50.60">
    <property type="entry name" value="FAD/NAD(P)-binding domain"/>
    <property type="match status" value="1"/>
</dbReference>
<evidence type="ECO:0008006" key="2">
    <source>
        <dbReference type="Google" id="ProtNLM"/>
    </source>
</evidence>
<name>A0A382B367_9ZZZZ</name>
<dbReference type="PRINTS" id="PR00419">
    <property type="entry name" value="ADXRDTASE"/>
</dbReference>
<dbReference type="PANTHER" id="PTHR10668:SF103">
    <property type="entry name" value="PYRIDINE NUCLEOTIDE-DISULFIDE OXIDOREDUCTASE DOMAIN-CONTAINING PROTEIN 2"/>
    <property type="match status" value="1"/>
</dbReference>
<proteinExistence type="predicted"/>
<evidence type="ECO:0000313" key="1">
    <source>
        <dbReference type="EMBL" id="SVB08198.1"/>
    </source>
</evidence>
<accession>A0A382B367</accession>
<dbReference type="PANTHER" id="PTHR10668">
    <property type="entry name" value="PHYTOENE DEHYDROGENASE"/>
    <property type="match status" value="1"/>
</dbReference>
<dbReference type="Pfam" id="PF13450">
    <property type="entry name" value="NAD_binding_8"/>
    <property type="match status" value="1"/>
</dbReference>
<dbReference type="PROSITE" id="PS51257">
    <property type="entry name" value="PROKAR_LIPOPROTEIN"/>
    <property type="match status" value="1"/>
</dbReference>
<dbReference type="EMBL" id="UINC01027992">
    <property type="protein sequence ID" value="SVB08198.1"/>
    <property type="molecule type" value="Genomic_DNA"/>
</dbReference>